<comment type="subcellular location">
    <subcellularLocation>
        <location evidence="1">Nucleus</location>
    </subcellularLocation>
</comment>
<evidence type="ECO:0000256" key="1">
    <source>
        <dbReference type="ARBA" id="ARBA00004123"/>
    </source>
</evidence>
<dbReference type="PANTHER" id="PTHR48068">
    <property type="entry name" value="TAF9 RNA POLYMERASE II, TATA BOX-BINDING PROTEIN (TBP)-ASSOCIATED FACTOR"/>
    <property type="match status" value="1"/>
</dbReference>
<organism evidence="6">
    <name type="scientific">Polytomella parva</name>
    <dbReference type="NCBI Taxonomy" id="51329"/>
    <lineage>
        <taxon>Eukaryota</taxon>
        <taxon>Viridiplantae</taxon>
        <taxon>Chlorophyta</taxon>
        <taxon>core chlorophytes</taxon>
        <taxon>Chlorophyceae</taxon>
        <taxon>CS clade</taxon>
        <taxon>Chlamydomonadales</taxon>
        <taxon>Chlamydomonadaceae</taxon>
        <taxon>Polytomella</taxon>
    </lineage>
</organism>
<dbReference type="PANTHER" id="PTHR48068:SF4">
    <property type="entry name" value="TATA-BOX BINDING PROTEIN ASSOCIATED FACTOR 9"/>
    <property type="match status" value="1"/>
</dbReference>
<protein>
    <recommendedName>
        <fullName evidence="7">Transcription initiation factor TFIID subunit 9</fullName>
    </recommendedName>
</protein>
<comment type="similarity">
    <text evidence="2">Belongs to the TAF9 family.</text>
</comment>
<gene>
    <name evidence="6" type="ORF">PPAR00522_LOCUS17824</name>
</gene>
<keyword evidence="4" id="KW-0804">Transcription</keyword>
<dbReference type="InterPro" id="IPR009072">
    <property type="entry name" value="Histone-fold"/>
</dbReference>
<evidence type="ECO:0000256" key="4">
    <source>
        <dbReference type="ARBA" id="ARBA00023163"/>
    </source>
</evidence>
<evidence type="ECO:0000313" key="6">
    <source>
        <dbReference type="EMBL" id="CAD8785461.1"/>
    </source>
</evidence>
<dbReference type="InterPro" id="IPR003162">
    <property type="entry name" value="TFIID-31"/>
</dbReference>
<dbReference type="InterPro" id="IPR051431">
    <property type="entry name" value="TFIID_subunit_9"/>
</dbReference>
<evidence type="ECO:0000256" key="2">
    <source>
        <dbReference type="ARBA" id="ARBA00007646"/>
    </source>
</evidence>
<dbReference type="GO" id="GO:0005669">
    <property type="term" value="C:transcription factor TFIID complex"/>
    <property type="evidence" value="ECO:0007669"/>
    <property type="project" value="TreeGrafter"/>
</dbReference>
<dbReference type="CDD" id="cd07979">
    <property type="entry name" value="HFD_TAF9"/>
    <property type="match status" value="1"/>
</dbReference>
<dbReference type="SUPFAM" id="SSF47113">
    <property type="entry name" value="Histone-fold"/>
    <property type="match status" value="1"/>
</dbReference>
<evidence type="ECO:0000256" key="5">
    <source>
        <dbReference type="ARBA" id="ARBA00023242"/>
    </source>
</evidence>
<accession>A0A7S0YNJ5</accession>
<evidence type="ECO:0008006" key="7">
    <source>
        <dbReference type="Google" id="ProtNLM"/>
    </source>
</evidence>
<dbReference type="GO" id="GO:0051123">
    <property type="term" value="P:RNA polymerase II preinitiation complex assembly"/>
    <property type="evidence" value="ECO:0007669"/>
    <property type="project" value="TreeGrafter"/>
</dbReference>
<dbReference type="GO" id="GO:0016251">
    <property type="term" value="F:RNA polymerase II general transcription initiation factor activity"/>
    <property type="evidence" value="ECO:0007669"/>
    <property type="project" value="TreeGrafter"/>
</dbReference>
<reference evidence="6" key="1">
    <citation type="submission" date="2021-01" db="EMBL/GenBank/DDBJ databases">
        <authorList>
            <person name="Corre E."/>
            <person name="Pelletier E."/>
            <person name="Niang G."/>
            <person name="Scheremetjew M."/>
            <person name="Finn R."/>
            <person name="Kale V."/>
            <person name="Holt S."/>
            <person name="Cochrane G."/>
            <person name="Meng A."/>
            <person name="Brown T."/>
            <person name="Cohen L."/>
        </authorList>
    </citation>
    <scope>NUCLEOTIDE SEQUENCE</scope>
    <source>
        <strain evidence="6">SAG 63-3</strain>
    </source>
</reference>
<proteinExistence type="inferred from homology"/>
<name>A0A7S0YNJ5_9CHLO</name>
<dbReference type="Gene3D" id="1.10.20.10">
    <property type="entry name" value="Histone, subunit A"/>
    <property type="match status" value="1"/>
</dbReference>
<evidence type="ECO:0000256" key="3">
    <source>
        <dbReference type="ARBA" id="ARBA00023015"/>
    </source>
</evidence>
<dbReference type="EMBL" id="HBFM01027577">
    <property type="protein sequence ID" value="CAD8785461.1"/>
    <property type="molecule type" value="Transcribed_RNA"/>
</dbReference>
<dbReference type="AlphaFoldDB" id="A0A7S0YNJ5"/>
<dbReference type="GO" id="GO:0003713">
    <property type="term" value="F:transcription coactivator activity"/>
    <property type="evidence" value="ECO:0007669"/>
    <property type="project" value="TreeGrafter"/>
</dbReference>
<keyword evidence="5" id="KW-0539">Nucleus</keyword>
<sequence length="135" mass="15075">MSNIEDDKVVPADVTNMKKLLSSMGVEDYEPRVLNLLMDFYYKYVSDTLLDAATFGEQLGQPPRTVDINSAVLALQSKASFRFVYPPPQEAVQELAQEVNKIPLPKAEAKHGLSIPPESKALLAQNYQYDPTRTT</sequence>
<dbReference type="GO" id="GO:0000124">
    <property type="term" value="C:SAGA complex"/>
    <property type="evidence" value="ECO:0007669"/>
    <property type="project" value="TreeGrafter"/>
</dbReference>
<keyword evidence="3" id="KW-0805">Transcription regulation</keyword>
<dbReference type="GO" id="GO:0046982">
    <property type="term" value="F:protein heterodimerization activity"/>
    <property type="evidence" value="ECO:0007669"/>
    <property type="project" value="InterPro"/>
</dbReference>
<dbReference type="Pfam" id="PF02291">
    <property type="entry name" value="TFIID-31kDa"/>
    <property type="match status" value="1"/>
</dbReference>